<comment type="caution">
    <text evidence="3">The sequence shown here is derived from an EMBL/GenBank/DDBJ whole genome shotgun (WGS) entry which is preliminary data.</text>
</comment>
<dbReference type="InterPro" id="IPR039751">
    <property type="entry name" value="HERPUD1/2"/>
</dbReference>
<dbReference type="PANTHER" id="PTHR12943">
    <property type="entry name" value="HOMOCYSTEINE-RESPONSIVE ENDOPLASMIC RETICULUM-RESIDENT UNIQUITIN-LIKE DOMAIN HERPUD PROTEIN FAMILY MEMBER"/>
    <property type="match status" value="1"/>
</dbReference>
<dbReference type="GO" id="GO:0030968">
    <property type="term" value="P:endoplasmic reticulum unfolded protein response"/>
    <property type="evidence" value="ECO:0007669"/>
    <property type="project" value="TreeGrafter"/>
</dbReference>
<reference evidence="3" key="1">
    <citation type="submission" date="2021-02" db="EMBL/GenBank/DDBJ databases">
        <title>Genome sequence Cadophora malorum strain M34.</title>
        <authorList>
            <person name="Stefanovic E."/>
            <person name="Vu D."/>
            <person name="Scully C."/>
            <person name="Dijksterhuis J."/>
            <person name="Roader J."/>
            <person name="Houbraken J."/>
        </authorList>
    </citation>
    <scope>NUCLEOTIDE SEQUENCE</scope>
    <source>
        <strain evidence="3">M34</strain>
    </source>
</reference>
<feature type="compositionally biased region" description="Low complexity" evidence="1">
    <location>
        <begin position="513"/>
        <end position="537"/>
    </location>
</feature>
<feature type="region of interest" description="Disordered" evidence="1">
    <location>
        <begin position="631"/>
        <end position="650"/>
    </location>
</feature>
<name>A0A8H7WJS3_9HELO</name>
<keyword evidence="2" id="KW-0472">Membrane</keyword>
<dbReference type="Proteomes" id="UP000664132">
    <property type="component" value="Unassembled WGS sequence"/>
</dbReference>
<feature type="region of interest" description="Disordered" evidence="1">
    <location>
        <begin position="113"/>
        <end position="148"/>
    </location>
</feature>
<sequence>MAEPSEAPQAKSQTTGEDAEGPLSFTLHVVSPSVGVSGPLNFERLPATTTVKELKGRIRDVLPSKPQDENQRLIHRGRMLGRESETMLEIFGQETLSNTESQTLHLVLRPTAPEAASHPATSTPTPIPQQAIANPPIPPQFQPRPQSTPVNPIQAMHGGGIHGMQAQQPLPGFQQIMQHQQHTLNQAQQVAHLQQGMVHRLGQLQQETHRLQQEINIFEQRARAAATAIQNGQQAPVGPGIPPQSIFRPAAAPVQFPATFQQLITQQQRERAAEGRQGLQDMGGLPHPGHVPQTASGRASPSIHRPDSTTTYTREGVGPNGERWSVTVNETTTTIPVPHSQPHVHHHHPTPHANPALDIQAVLRNADRFLAQNGQNNMQRSASTPIPAQGPTSAPGINRPETPGQATPATTNSSPSASTILNPLLNTNLPAINVPAQTATSPNSSASNQPMVYLLSSPSGPRALLVTNSETYFTPRHSSRRRLSPTATIQGQAPGAPIGLPEYRNRPQRIARRANAQPDAPQAAAQPVPNAPHGNPPAGALGAQFGQIVWLLVRLAGFVWFFTSGNPSWTRWFVIVGLGVLVFLYNTGMLNGLGELFAPIRRHLENLIPLAGPEAALVPAQNAAIPQVPARDAVPGAGLTPQQRQRGELDPAEAAERILEQRRQRLADGGWLVAQIRRAEHSLLLFLASLVPGVGERHIAAREAEANAAEARRLEAIGAAEAAEQAANAANAEAPAEGEDGVENTEGTGEHRGNDTNEEGNNDAVAALAQPLIEV</sequence>
<dbReference type="EMBL" id="JAFJYH010000004">
    <property type="protein sequence ID" value="KAG4426164.1"/>
    <property type="molecule type" value="Genomic_DNA"/>
</dbReference>
<feature type="transmembrane region" description="Helical" evidence="2">
    <location>
        <begin position="545"/>
        <end position="563"/>
    </location>
</feature>
<feature type="compositionally biased region" description="Low complexity" evidence="1">
    <location>
        <begin position="406"/>
        <end position="422"/>
    </location>
</feature>
<evidence type="ECO:0000313" key="3">
    <source>
        <dbReference type="EMBL" id="KAG4426164.1"/>
    </source>
</evidence>
<feature type="compositionally biased region" description="Polar residues" evidence="1">
    <location>
        <begin position="326"/>
        <end position="335"/>
    </location>
</feature>
<evidence type="ECO:0000256" key="2">
    <source>
        <dbReference type="SAM" id="Phobius"/>
    </source>
</evidence>
<dbReference type="SUPFAM" id="SSF54236">
    <property type="entry name" value="Ubiquitin-like"/>
    <property type="match status" value="1"/>
</dbReference>
<feature type="region of interest" description="Disordered" evidence="1">
    <location>
        <begin position="725"/>
        <end position="775"/>
    </location>
</feature>
<feature type="region of interest" description="Disordered" evidence="1">
    <location>
        <begin position="265"/>
        <end position="354"/>
    </location>
</feature>
<feature type="compositionally biased region" description="Low complexity" evidence="1">
    <location>
        <begin position="725"/>
        <end position="735"/>
    </location>
</feature>
<protein>
    <recommendedName>
        <fullName evidence="5">Ubiquitin-like domain-containing protein</fullName>
    </recommendedName>
</protein>
<dbReference type="InterPro" id="IPR029071">
    <property type="entry name" value="Ubiquitin-like_domsf"/>
</dbReference>
<gene>
    <name evidence="3" type="ORF">IFR04_000630</name>
</gene>
<evidence type="ECO:0000256" key="1">
    <source>
        <dbReference type="SAM" id="MobiDB-lite"/>
    </source>
</evidence>
<feature type="transmembrane region" description="Helical" evidence="2">
    <location>
        <begin position="569"/>
        <end position="593"/>
    </location>
</feature>
<keyword evidence="4" id="KW-1185">Reference proteome</keyword>
<feature type="region of interest" description="Disordered" evidence="1">
    <location>
        <begin position="376"/>
        <end position="422"/>
    </location>
</feature>
<keyword evidence="2" id="KW-0812">Transmembrane</keyword>
<organism evidence="3 4">
    <name type="scientific">Cadophora malorum</name>
    <dbReference type="NCBI Taxonomy" id="108018"/>
    <lineage>
        <taxon>Eukaryota</taxon>
        <taxon>Fungi</taxon>
        <taxon>Dikarya</taxon>
        <taxon>Ascomycota</taxon>
        <taxon>Pezizomycotina</taxon>
        <taxon>Leotiomycetes</taxon>
        <taxon>Helotiales</taxon>
        <taxon>Ploettnerulaceae</taxon>
        <taxon>Cadophora</taxon>
    </lineage>
</organism>
<feature type="region of interest" description="Disordered" evidence="1">
    <location>
        <begin position="475"/>
        <end position="537"/>
    </location>
</feature>
<feature type="region of interest" description="Disordered" evidence="1">
    <location>
        <begin position="1"/>
        <end position="23"/>
    </location>
</feature>
<proteinExistence type="predicted"/>
<dbReference type="AlphaFoldDB" id="A0A8H7WJS3"/>
<accession>A0A8H7WJS3</accession>
<keyword evidence="2" id="KW-1133">Transmembrane helix</keyword>
<dbReference type="PANTHER" id="PTHR12943:SF27">
    <property type="entry name" value="HOMOCYSTEINE-INDUCED ENDOPLASMIC RETICULUM PROTEIN, ISOFORM A"/>
    <property type="match status" value="1"/>
</dbReference>
<dbReference type="OrthoDB" id="21589at2759"/>
<evidence type="ECO:0000313" key="4">
    <source>
        <dbReference type="Proteomes" id="UP000664132"/>
    </source>
</evidence>
<evidence type="ECO:0008006" key="5">
    <source>
        <dbReference type="Google" id="ProtNLM"/>
    </source>
</evidence>
<feature type="compositionally biased region" description="Polar residues" evidence="1">
    <location>
        <begin position="376"/>
        <end position="392"/>
    </location>
</feature>
<dbReference type="Gene3D" id="3.10.20.90">
    <property type="entry name" value="Phosphatidylinositol 3-kinase Catalytic Subunit, Chain A, domain 1"/>
    <property type="match status" value="1"/>
</dbReference>